<dbReference type="EMBL" id="GBXM01026575">
    <property type="protein sequence ID" value="JAH82002.1"/>
    <property type="molecule type" value="Transcribed_RNA"/>
</dbReference>
<accession>A0A0E9VVC5</accession>
<reference evidence="1" key="2">
    <citation type="journal article" date="2015" name="Fish Shellfish Immunol.">
        <title>Early steps in the European eel (Anguilla anguilla)-Vibrio vulnificus interaction in the gills: Role of the RtxA13 toxin.</title>
        <authorList>
            <person name="Callol A."/>
            <person name="Pajuelo D."/>
            <person name="Ebbesson L."/>
            <person name="Teles M."/>
            <person name="MacKenzie S."/>
            <person name="Amaro C."/>
        </authorList>
    </citation>
    <scope>NUCLEOTIDE SEQUENCE</scope>
</reference>
<reference evidence="1" key="1">
    <citation type="submission" date="2014-11" db="EMBL/GenBank/DDBJ databases">
        <authorList>
            <person name="Amaro Gonzalez C."/>
        </authorList>
    </citation>
    <scope>NUCLEOTIDE SEQUENCE</scope>
</reference>
<organism evidence="1">
    <name type="scientific">Anguilla anguilla</name>
    <name type="common">European freshwater eel</name>
    <name type="synonym">Muraena anguilla</name>
    <dbReference type="NCBI Taxonomy" id="7936"/>
    <lineage>
        <taxon>Eukaryota</taxon>
        <taxon>Metazoa</taxon>
        <taxon>Chordata</taxon>
        <taxon>Craniata</taxon>
        <taxon>Vertebrata</taxon>
        <taxon>Euteleostomi</taxon>
        <taxon>Actinopterygii</taxon>
        <taxon>Neopterygii</taxon>
        <taxon>Teleostei</taxon>
        <taxon>Anguilliformes</taxon>
        <taxon>Anguillidae</taxon>
        <taxon>Anguilla</taxon>
    </lineage>
</organism>
<protein>
    <submittedName>
        <fullName evidence="1">Uncharacterized protein</fullName>
    </submittedName>
</protein>
<proteinExistence type="predicted"/>
<dbReference type="AlphaFoldDB" id="A0A0E9VVC5"/>
<sequence length="45" mass="5090">MYVKHLSCCTVWTLSSPVINSVGYRTVVPNRKEKCFFNARLLNGG</sequence>
<name>A0A0E9VVC5_ANGAN</name>
<evidence type="ECO:0000313" key="1">
    <source>
        <dbReference type="EMBL" id="JAH82002.1"/>
    </source>
</evidence>